<evidence type="ECO:0000313" key="3">
    <source>
        <dbReference type="Proteomes" id="UP001301958"/>
    </source>
</evidence>
<keyword evidence="3" id="KW-1185">Reference proteome</keyword>
<comment type="caution">
    <text evidence="2">The sequence shown here is derived from an EMBL/GenBank/DDBJ whole genome shotgun (WGS) entry which is preliminary data.</text>
</comment>
<dbReference type="Proteomes" id="UP001301958">
    <property type="component" value="Unassembled WGS sequence"/>
</dbReference>
<reference evidence="2" key="1">
    <citation type="journal article" date="2023" name="Mol. Phylogenet. Evol.">
        <title>Genome-scale phylogeny and comparative genomics of the fungal order Sordariales.</title>
        <authorList>
            <person name="Hensen N."/>
            <person name="Bonometti L."/>
            <person name="Westerberg I."/>
            <person name="Brannstrom I.O."/>
            <person name="Guillou S."/>
            <person name="Cros-Aarteil S."/>
            <person name="Calhoun S."/>
            <person name="Haridas S."/>
            <person name="Kuo A."/>
            <person name="Mondo S."/>
            <person name="Pangilinan J."/>
            <person name="Riley R."/>
            <person name="LaButti K."/>
            <person name="Andreopoulos B."/>
            <person name="Lipzen A."/>
            <person name="Chen C."/>
            <person name="Yan M."/>
            <person name="Daum C."/>
            <person name="Ng V."/>
            <person name="Clum A."/>
            <person name="Steindorff A."/>
            <person name="Ohm R.A."/>
            <person name="Martin F."/>
            <person name="Silar P."/>
            <person name="Natvig D.O."/>
            <person name="Lalanne C."/>
            <person name="Gautier V."/>
            <person name="Ament-Velasquez S.L."/>
            <person name="Kruys A."/>
            <person name="Hutchinson M.I."/>
            <person name="Powell A.J."/>
            <person name="Barry K."/>
            <person name="Miller A.N."/>
            <person name="Grigoriev I.V."/>
            <person name="Debuchy R."/>
            <person name="Gladieux P."/>
            <person name="Hiltunen Thoren M."/>
            <person name="Johannesson H."/>
        </authorList>
    </citation>
    <scope>NUCLEOTIDE SEQUENCE</scope>
    <source>
        <strain evidence="2">CBS 990.96</strain>
    </source>
</reference>
<reference evidence="2" key="2">
    <citation type="submission" date="2023-05" db="EMBL/GenBank/DDBJ databases">
        <authorList>
            <consortium name="Lawrence Berkeley National Laboratory"/>
            <person name="Steindorff A."/>
            <person name="Hensen N."/>
            <person name="Bonometti L."/>
            <person name="Westerberg I."/>
            <person name="Brannstrom I.O."/>
            <person name="Guillou S."/>
            <person name="Cros-Aarteil S."/>
            <person name="Calhoun S."/>
            <person name="Haridas S."/>
            <person name="Kuo A."/>
            <person name="Mondo S."/>
            <person name="Pangilinan J."/>
            <person name="Riley R."/>
            <person name="Labutti K."/>
            <person name="Andreopoulos B."/>
            <person name="Lipzen A."/>
            <person name="Chen C."/>
            <person name="Yanf M."/>
            <person name="Daum C."/>
            <person name="Ng V."/>
            <person name="Clum A."/>
            <person name="Ohm R."/>
            <person name="Martin F."/>
            <person name="Silar P."/>
            <person name="Natvig D."/>
            <person name="Lalanne C."/>
            <person name="Gautier V."/>
            <person name="Ament-Velasquez S.L."/>
            <person name="Kruys A."/>
            <person name="Hutchinson M.I."/>
            <person name="Powell A.J."/>
            <person name="Barry K."/>
            <person name="Miller A.N."/>
            <person name="Grigoriev I.V."/>
            <person name="Debuchy R."/>
            <person name="Gladieux P."/>
            <person name="Thoren M.H."/>
            <person name="Johannesson H."/>
        </authorList>
    </citation>
    <scope>NUCLEOTIDE SEQUENCE</scope>
    <source>
        <strain evidence="2">CBS 990.96</strain>
    </source>
</reference>
<sequence>MMHGYKIRKGLVFHDYLDSDDETWNSVDTSSSSEWMYDRRPDRTIELDHDGLNIKKDTIPDPDEEVHYRLNFYDPASRVDNPPDDCFQSCLGIPGATNGNPNESQLNLPVDPIARTASLIYVVGQIRLGEDRCDRCKRHTITREGFLHPLMTHIDNPIPFCTTAAPYFLGICGPCFVKGGTEEDMLRRCSLAIAPQRSTNISNNNNNKANKQPRSKVSDQDDQPPARVSDRPVLVGVGSESERAAVREALFPNLP</sequence>
<name>A0AAN7BZ91_9PEZI</name>
<protein>
    <submittedName>
        <fullName evidence="2">Uncharacterized protein</fullName>
    </submittedName>
</protein>
<dbReference type="EMBL" id="MU865288">
    <property type="protein sequence ID" value="KAK4232315.1"/>
    <property type="molecule type" value="Genomic_DNA"/>
</dbReference>
<proteinExistence type="predicted"/>
<organism evidence="2 3">
    <name type="scientific">Podospora fimiseda</name>
    <dbReference type="NCBI Taxonomy" id="252190"/>
    <lineage>
        <taxon>Eukaryota</taxon>
        <taxon>Fungi</taxon>
        <taxon>Dikarya</taxon>
        <taxon>Ascomycota</taxon>
        <taxon>Pezizomycotina</taxon>
        <taxon>Sordariomycetes</taxon>
        <taxon>Sordariomycetidae</taxon>
        <taxon>Sordariales</taxon>
        <taxon>Podosporaceae</taxon>
        <taxon>Podospora</taxon>
    </lineage>
</organism>
<feature type="region of interest" description="Disordered" evidence="1">
    <location>
        <begin position="198"/>
        <end position="240"/>
    </location>
</feature>
<feature type="compositionally biased region" description="Low complexity" evidence="1">
    <location>
        <begin position="200"/>
        <end position="210"/>
    </location>
</feature>
<evidence type="ECO:0000256" key="1">
    <source>
        <dbReference type="SAM" id="MobiDB-lite"/>
    </source>
</evidence>
<evidence type="ECO:0000313" key="2">
    <source>
        <dbReference type="EMBL" id="KAK4232315.1"/>
    </source>
</evidence>
<accession>A0AAN7BZ91</accession>
<dbReference type="AlphaFoldDB" id="A0AAN7BZ91"/>
<gene>
    <name evidence="2" type="ORF">QBC38DRAFT_463761</name>
</gene>